<gene>
    <name evidence="2" type="ORF">HINF_LOCUS44527</name>
    <name evidence="1" type="ORF">HINF_LOCUS55489</name>
</gene>
<protein>
    <submittedName>
        <fullName evidence="2">Hypothetical_protein</fullName>
    </submittedName>
</protein>
<reference evidence="1" key="1">
    <citation type="submission" date="2023-06" db="EMBL/GenBank/DDBJ databases">
        <authorList>
            <person name="Kurt Z."/>
        </authorList>
    </citation>
    <scope>NUCLEOTIDE SEQUENCE</scope>
</reference>
<accession>A0AA86QXI5</accession>
<dbReference type="EMBL" id="CAXDID020000189">
    <property type="protein sequence ID" value="CAL6051763.1"/>
    <property type="molecule type" value="Genomic_DNA"/>
</dbReference>
<evidence type="ECO:0000313" key="2">
    <source>
        <dbReference type="EMBL" id="CAL6051763.1"/>
    </source>
</evidence>
<keyword evidence="3" id="KW-1185">Reference proteome</keyword>
<evidence type="ECO:0000313" key="1">
    <source>
        <dbReference type="EMBL" id="CAI9967844.1"/>
    </source>
</evidence>
<evidence type="ECO:0000313" key="3">
    <source>
        <dbReference type="Proteomes" id="UP001642409"/>
    </source>
</evidence>
<name>A0AA86QXI5_9EUKA</name>
<reference evidence="2 3" key="2">
    <citation type="submission" date="2024-07" db="EMBL/GenBank/DDBJ databases">
        <authorList>
            <person name="Akdeniz Z."/>
        </authorList>
    </citation>
    <scope>NUCLEOTIDE SEQUENCE [LARGE SCALE GENOMIC DNA]</scope>
</reference>
<dbReference type="AlphaFoldDB" id="A0AA86QXI5"/>
<organism evidence="1">
    <name type="scientific">Hexamita inflata</name>
    <dbReference type="NCBI Taxonomy" id="28002"/>
    <lineage>
        <taxon>Eukaryota</taxon>
        <taxon>Metamonada</taxon>
        <taxon>Diplomonadida</taxon>
        <taxon>Hexamitidae</taxon>
        <taxon>Hexamitinae</taxon>
        <taxon>Hexamita</taxon>
    </lineage>
</organism>
<comment type="caution">
    <text evidence="1">The sequence shown here is derived from an EMBL/GenBank/DDBJ whole genome shotgun (WGS) entry which is preliminary data.</text>
</comment>
<proteinExistence type="predicted"/>
<dbReference type="EMBL" id="CATOUU010001030">
    <property type="protein sequence ID" value="CAI9967844.1"/>
    <property type="molecule type" value="Genomic_DNA"/>
</dbReference>
<sequence length="281" mass="32718">MKSGYDTSSVAITMQIKNTKIQQQSDYIETTKKITSPYKLTQILKPKSSPSAPSHATTNLQTMKLLQDGVNKNTLECIAEVILDVKDIASKKSNQYNQFVYKSIIPPLKQQRFQDLIFECAHQQDQIRAQLETILFIQFALQNEYIEYYMNLLIFEEAITEILQQSSNLDQFNFRYNIVSKLRDLTLMLLPGDEKEALNKYQDTLIQAQVLQKNHLQHLLTQVSQKPDLEEKLQKLITKNEQYRQEVYSMNNIKALKGRSEFLNELIEKEINTIEFRLGAQ</sequence>
<dbReference type="Proteomes" id="UP001642409">
    <property type="component" value="Unassembled WGS sequence"/>
</dbReference>